<dbReference type="Proteomes" id="UP000018850">
    <property type="component" value="Unassembled WGS sequence"/>
</dbReference>
<evidence type="ECO:0000256" key="1">
    <source>
        <dbReference type="SAM" id="Phobius"/>
    </source>
</evidence>
<keyword evidence="1" id="KW-0812">Transmembrane</keyword>
<keyword evidence="1" id="KW-1133">Transmembrane helix</keyword>
<organism evidence="2 3">
    <name type="scientific">Zhouia amylolytica AD3</name>
    <dbReference type="NCBI Taxonomy" id="1286632"/>
    <lineage>
        <taxon>Bacteria</taxon>
        <taxon>Pseudomonadati</taxon>
        <taxon>Bacteroidota</taxon>
        <taxon>Flavobacteriia</taxon>
        <taxon>Flavobacteriales</taxon>
        <taxon>Flavobacteriaceae</taxon>
        <taxon>Zhouia</taxon>
    </lineage>
</organism>
<sequence length="54" mass="5736">MFLCKTPIPPSLAIAIAIADSVTVSIAAATIGTFRVMFLVNFAWIFTSRGSTSE</sequence>
<reference evidence="2 3" key="2">
    <citation type="journal article" date="2016" name="Genome Announc.">
        <title>Draft Genome Sequence of Zhouia amylolytica AD3, Isolated from Tidal Flat Sediment.</title>
        <authorList>
            <person name="Jia B."/>
            <person name="Jin H.M."/>
            <person name="Lee H.J."/>
            <person name="Jeon C.O."/>
        </authorList>
    </citation>
    <scope>NUCLEOTIDE SEQUENCE [LARGE SCALE GENOMIC DNA]</scope>
    <source>
        <strain evidence="2 3">AD3</strain>
    </source>
</reference>
<gene>
    <name evidence="2" type="ORF">P278_04470</name>
</gene>
<feature type="transmembrane region" description="Helical" evidence="1">
    <location>
        <begin position="12"/>
        <end position="45"/>
    </location>
</feature>
<keyword evidence="3" id="KW-1185">Reference proteome</keyword>
<protein>
    <submittedName>
        <fullName evidence="2">Uncharacterized protein</fullName>
    </submittedName>
</protein>
<accession>W2US70</accession>
<dbReference type="EMBL" id="AYXY01000001">
    <property type="protein sequence ID" value="ETN97020.1"/>
    <property type="molecule type" value="Genomic_DNA"/>
</dbReference>
<reference evidence="3" key="1">
    <citation type="submission" date="2013-11" db="EMBL/GenBank/DDBJ databases">
        <title>Draft genome sequence from a member of Zhouia, isolated tidal flat.</title>
        <authorList>
            <person name="Jin H."/>
            <person name="Jeon C.O."/>
        </authorList>
    </citation>
    <scope>NUCLEOTIDE SEQUENCE [LARGE SCALE GENOMIC DNA]</scope>
    <source>
        <strain evidence="3">AD3</strain>
    </source>
</reference>
<keyword evidence="1" id="KW-0472">Membrane</keyword>
<evidence type="ECO:0000313" key="3">
    <source>
        <dbReference type="Proteomes" id="UP000018850"/>
    </source>
</evidence>
<dbReference type="AlphaFoldDB" id="W2US70"/>
<comment type="caution">
    <text evidence="2">The sequence shown here is derived from an EMBL/GenBank/DDBJ whole genome shotgun (WGS) entry which is preliminary data.</text>
</comment>
<evidence type="ECO:0000313" key="2">
    <source>
        <dbReference type="EMBL" id="ETN97020.1"/>
    </source>
</evidence>
<proteinExistence type="predicted"/>
<name>W2US70_9FLAO</name>